<comment type="subcellular location">
    <subcellularLocation>
        <location evidence="1">Cell membrane</location>
        <topology evidence="1">Single-pass membrane protein</topology>
    </subcellularLocation>
</comment>
<evidence type="ECO:0000256" key="9">
    <source>
        <dbReference type="SAM" id="Phobius"/>
    </source>
</evidence>
<dbReference type="EMBL" id="JAVIIP010000001">
    <property type="protein sequence ID" value="MDX8536374.1"/>
    <property type="molecule type" value="Genomic_DNA"/>
</dbReference>
<dbReference type="InterPro" id="IPR050330">
    <property type="entry name" value="Bact_OuterMem_StrucFunc"/>
</dbReference>
<evidence type="ECO:0000256" key="2">
    <source>
        <dbReference type="ARBA" id="ARBA00008914"/>
    </source>
</evidence>
<dbReference type="PANTHER" id="PTHR30329">
    <property type="entry name" value="STATOR ELEMENT OF FLAGELLAR MOTOR COMPLEX"/>
    <property type="match status" value="1"/>
</dbReference>
<reference evidence="11 12" key="1">
    <citation type="submission" date="2023-08" db="EMBL/GenBank/DDBJ databases">
        <title>Implementing the SeqCode for naming new Mesorhizobium species isolated from Vachellia karroo root nodules.</title>
        <authorList>
            <person name="Van Lill M."/>
        </authorList>
    </citation>
    <scope>NUCLEOTIDE SEQUENCE [LARGE SCALE GENOMIC DNA]</scope>
    <source>
        <strain evidence="11 12">VK4B</strain>
    </source>
</reference>
<keyword evidence="3" id="KW-1003">Cell membrane</keyword>
<dbReference type="Proteomes" id="UP001276564">
    <property type="component" value="Unassembled WGS sequence"/>
</dbReference>
<keyword evidence="6 7" id="KW-0472">Membrane</keyword>
<dbReference type="InterPro" id="IPR036737">
    <property type="entry name" value="OmpA-like_sf"/>
</dbReference>
<evidence type="ECO:0000256" key="1">
    <source>
        <dbReference type="ARBA" id="ARBA00004162"/>
    </source>
</evidence>
<feature type="region of interest" description="Disordered" evidence="8">
    <location>
        <begin position="80"/>
        <end position="135"/>
    </location>
</feature>
<name>A0ABU5AGH8_9HYPH</name>
<evidence type="ECO:0000313" key="12">
    <source>
        <dbReference type="Proteomes" id="UP001276564"/>
    </source>
</evidence>
<dbReference type="Gene3D" id="3.30.1330.60">
    <property type="entry name" value="OmpA-like domain"/>
    <property type="match status" value="1"/>
</dbReference>
<dbReference type="Pfam" id="PF13677">
    <property type="entry name" value="MotB_plug"/>
    <property type="match status" value="1"/>
</dbReference>
<organism evidence="11 12">
    <name type="scientific">Mesorhizobium abyssinicae</name>
    <dbReference type="NCBI Taxonomy" id="1209958"/>
    <lineage>
        <taxon>Bacteria</taxon>
        <taxon>Pseudomonadati</taxon>
        <taxon>Pseudomonadota</taxon>
        <taxon>Alphaproteobacteria</taxon>
        <taxon>Hyphomicrobiales</taxon>
        <taxon>Phyllobacteriaceae</taxon>
        <taxon>Mesorhizobium</taxon>
    </lineage>
</organism>
<comment type="caution">
    <text evidence="11">The sequence shown here is derived from an EMBL/GenBank/DDBJ whole genome shotgun (WGS) entry which is preliminary data.</text>
</comment>
<feature type="compositionally biased region" description="Basic and acidic residues" evidence="8">
    <location>
        <begin position="248"/>
        <end position="290"/>
    </location>
</feature>
<feature type="domain" description="OmpA-like" evidence="10">
    <location>
        <begin position="365"/>
        <end position="483"/>
    </location>
</feature>
<dbReference type="InterPro" id="IPR025713">
    <property type="entry name" value="MotB-like_N_dom"/>
</dbReference>
<proteinExistence type="inferred from homology"/>
<dbReference type="NCBIfam" id="NF004651">
    <property type="entry name" value="PRK05996.1"/>
    <property type="match status" value="1"/>
</dbReference>
<evidence type="ECO:0000256" key="3">
    <source>
        <dbReference type="ARBA" id="ARBA00022475"/>
    </source>
</evidence>
<gene>
    <name evidence="11" type="ORF">RFM23_01920</name>
</gene>
<accession>A0ABU5AGH8</accession>
<sequence>MSAVDAGEDRHEIIIVKRNHDGHDDGHHGGVWKIAFADFMTAMMCFFLVMWLINAANEQTKAAVASYFNPVELIDRNSSRKGLEDLGDGPSKVGLTADNPQDGASKAGEDGKGGAGSSDRRQTKEASQNSDLSDEHLFADPYAVLSEIATDTGVMQNVSAKGEGGAQNAGPATGASGGESYRDPFAPDFWSQQVAAPGAEESAERAKIEGDPAKPGEKVAETQVPKVKAVPPAPPVIDAPLEPLAKGAPDKADAKPETAKAETAKVEAAKGEAAKGEAAKAEAAKGEAAKSETATSETANGEKAETAKPEAAKAEAAAKPDVGEKAPSAATVQAAAEVKQQLAEAFKPGDKLHDGVSVEATDKGVVISITDQLDFGMFEIGSALPRRELVLAMEKIGHIVNSQKGTISINGHTDSRPFRSDTYDNWRLSTARAHSAYYMLVRGGVDERRITEVAGFADRQPKDPADPLAAANRRIEILMATGG</sequence>
<dbReference type="Pfam" id="PF00691">
    <property type="entry name" value="OmpA"/>
    <property type="match status" value="1"/>
</dbReference>
<dbReference type="InterPro" id="IPR006665">
    <property type="entry name" value="OmpA-like"/>
</dbReference>
<protein>
    <submittedName>
        <fullName evidence="11">MotB family protein</fullName>
    </submittedName>
</protein>
<comment type="similarity">
    <text evidence="2">Belongs to the MotB family.</text>
</comment>
<keyword evidence="12" id="KW-1185">Reference proteome</keyword>
<evidence type="ECO:0000256" key="7">
    <source>
        <dbReference type="PROSITE-ProRule" id="PRU00473"/>
    </source>
</evidence>
<dbReference type="CDD" id="cd07185">
    <property type="entry name" value="OmpA_C-like"/>
    <property type="match status" value="1"/>
</dbReference>
<feature type="region of interest" description="Disordered" evidence="8">
    <location>
        <begin position="159"/>
        <end position="330"/>
    </location>
</feature>
<evidence type="ECO:0000259" key="10">
    <source>
        <dbReference type="PROSITE" id="PS51123"/>
    </source>
</evidence>
<dbReference type="PROSITE" id="PS51123">
    <property type="entry name" value="OMPA_2"/>
    <property type="match status" value="1"/>
</dbReference>
<evidence type="ECO:0000256" key="8">
    <source>
        <dbReference type="SAM" id="MobiDB-lite"/>
    </source>
</evidence>
<keyword evidence="5 9" id="KW-1133">Transmembrane helix</keyword>
<evidence type="ECO:0000256" key="4">
    <source>
        <dbReference type="ARBA" id="ARBA00022692"/>
    </source>
</evidence>
<feature type="compositionally biased region" description="Basic and acidic residues" evidence="8">
    <location>
        <begin position="300"/>
        <end position="324"/>
    </location>
</feature>
<evidence type="ECO:0000313" key="11">
    <source>
        <dbReference type="EMBL" id="MDX8536374.1"/>
    </source>
</evidence>
<dbReference type="SUPFAM" id="SSF103088">
    <property type="entry name" value="OmpA-like"/>
    <property type="match status" value="1"/>
</dbReference>
<dbReference type="RefSeq" id="WP_320319528.1">
    <property type="nucleotide sequence ID" value="NZ_JAVIIP010000001.1"/>
</dbReference>
<feature type="compositionally biased region" description="Basic and acidic residues" evidence="8">
    <location>
        <begin position="107"/>
        <end position="124"/>
    </location>
</feature>
<dbReference type="PANTHER" id="PTHR30329:SF21">
    <property type="entry name" value="LIPOPROTEIN YIAD-RELATED"/>
    <property type="match status" value="1"/>
</dbReference>
<feature type="transmembrane region" description="Helical" evidence="9">
    <location>
        <begin position="34"/>
        <end position="53"/>
    </location>
</feature>
<keyword evidence="4 9" id="KW-0812">Transmembrane</keyword>
<evidence type="ECO:0000256" key="5">
    <source>
        <dbReference type="ARBA" id="ARBA00022989"/>
    </source>
</evidence>
<evidence type="ECO:0000256" key="6">
    <source>
        <dbReference type="ARBA" id="ARBA00023136"/>
    </source>
</evidence>
<feature type="compositionally biased region" description="Basic and acidic residues" evidence="8">
    <location>
        <begin position="202"/>
        <end position="220"/>
    </location>
</feature>